<comment type="caution">
    <text evidence="2">The sequence shown here is derived from an EMBL/GenBank/DDBJ whole genome shotgun (WGS) entry which is preliminary data.</text>
</comment>
<organism evidence="2 3">
    <name type="scientific">Candidatus Brocadia sinica JPN1</name>
    <dbReference type="NCBI Taxonomy" id="1197129"/>
    <lineage>
        <taxon>Bacteria</taxon>
        <taxon>Pseudomonadati</taxon>
        <taxon>Planctomycetota</taxon>
        <taxon>Candidatus Brocadiia</taxon>
        <taxon>Candidatus Brocadiales</taxon>
        <taxon>Candidatus Brocadiaceae</taxon>
        <taxon>Candidatus Brocadia</taxon>
    </lineage>
</organism>
<dbReference type="EMBL" id="BAFN01000001">
    <property type="protein sequence ID" value="GAN34905.1"/>
    <property type="molecule type" value="Genomic_DNA"/>
</dbReference>
<evidence type="ECO:0000313" key="2">
    <source>
        <dbReference type="EMBL" id="GAN34905.1"/>
    </source>
</evidence>
<dbReference type="Proteomes" id="UP000032309">
    <property type="component" value="Unassembled WGS sequence"/>
</dbReference>
<gene>
    <name evidence="2" type="ORF">BROSI_A3449</name>
</gene>
<proteinExistence type="predicted"/>
<reference evidence="3" key="1">
    <citation type="journal article" date="2015" name="Genome Announc.">
        <title>Draft Genome Sequence of an Anaerobic Ammonium-Oxidizing Bacterium, "Candidatus Brocadia sinica".</title>
        <authorList>
            <person name="Oshiki M."/>
            <person name="Shinyako-Hata K."/>
            <person name="Satoh H."/>
            <person name="Okabe S."/>
        </authorList>
    </citation>
    <scope>NUCLEOTIDE SEQUENCE [LARGE SCALE GENOMIC DNA]</scope>
    <source>
        <strain evidence="3">JPN1</strain>
    </source>
</reference>
<evidence type="ECO:0000313" key="3">
    <source>
        <dbReference type="Proteomes" id="UP000032309"/>
    </source>
</evidence>
<dbReference type="RefSeq" id="WP_052564857.1">
    <property type="nucleotide sequence ID" value="NZ_BAFN01000001.1"/>
</dbReference>
<evidence type="ECO:0000256" key="1">
    <source>
        <dbReference type="SAM" id="MobiDB-lite"/>
    </source>
</evidence>
<protein>
    <submittedName>
        <fullName evidence="2">Uncharacterized protein</fullName>
    </submittedName>
</protein>
<name>A0ABQ0K2E7_9BACT</name>
<feature type="region of interest" description="Disordered" evidence="1">
    <location>
        <begin position="93"/>
        <end position="116"/>
    </location>
</feature>
<accession>A0ABQ0K2E7</accession>
<sequence>MHKYWLIVVMVLLSGISKYGYAKDMGSELKDNSADSGFSITEKTNDSTIARFRGDGKVGIGTADPNATLDVWGNIGINGISIINNSGQWVGDTTGLVGPEGSQGPPGPQGPHRVFG</sequence>
<keyword evidence="3" id="KW-1185">Reference proteome</keyword>